<evidence type="ECO:0000313" key="2">
    <source>
        <dbReference type="EMBL" id="GAG70149.1"/>
    </source>
</evidence>
<gene>
    <name evidence="2" type="ORF">S01H4_15542</name>
</gene>
<protein>
    <recommendedName>
        <fullName evidence="1">Thiolase N-terminal domain-containing protein</fullName>
    </recommendedName>
</protein>
<dbReference type="Gene3D" id="3.40.47.10">
    <property type="match status" value="1"/>
</dbReference>
<name>X0ZL54_9ZZZZ</name>
<evidence type="ECO:0000259" key="1">
    <source>
        <dbReference type="Pfam" id="PF00108"/>
    </source>
</evidence>
<sequence>MVVKGIRDKVAIIGVGATKYGELWDENQFSLLIKSTDEAMADAGVKRNEIEAVWMGIYYYFTGLSGGTFADALKLWGIPITRVENYCASGMDAFRNACNAVASGVNDVVLACGVEKILDEGSRGLPGFRKFGHPMYPRPSAPAIFSLAATRSFKDYGWTKEDLARVAVKNHDNGAHHPKAHFRRPVSLETVLNAPMIADPLGRYDCCAISDGSAALILTSPELDLFRKIPNLGNLT</sequence>
<dbReference type="CDD" id="cd00829">
    <property type="entry name" value="SCP-x_thiolase"/>
    <property type="match status" value="1"/>
</dbReference>
<dbReference type="SUPFAM" id="SSF53901">
    <property type="entry name" value="Thiolase-like"/>
    <property type="match status" value="1"/>
</dbReference>
<comment type="caution">
    <text evidence="2">The sequence shown here is derived from an EMBL/GenBank/DDBJ whole genome shotgun (WGS) entry which is preliminary data.</text>
</comment>
<dbReference type="Pfam" id="PF00108">
    <property type="entry name" value="Thiolase_N"/>
    <property type="match status" value="2"/>
</dbReference>
<feature type="domain" description="Thiolase N-terminal" evidence="1">
    <location>
        <begin position="10"/>
        <end position="117"/>
    </location>
</feature>
<feature type="non-terminal residue" evidence="2">
    <location>
        <position position="236"/>
    </location>
</feature>
<dbReference type="GO" id="GO:0016747">
    <property type="term" value="F:acyltransferase activity, transferring groups other than amino-acyl groups"/>
    <property type="evidence" value="ECO:0007669"/>
    <property type="project" value="InterPro"/>
</dbReference>
<feature type="domain" description="Thiolase N-terminal" evidence="1">
    <location>
        <begin position="146"/>
        <end position="220"/>
    </location>
</feature>
<dbReference type="InterPro" id="IPR016039">
    <property type="entry name" value="Thiolase-like"/>
</dbReference>
<reference evidence="2" key="1">
    <citation type="journal article" date="2014" name="Front. Microbiol.">
        <title>High frequency of phylogenetically diverse reductive dehalogenase-homologous genes in deep subseafloor sedimentary metagenomes.</title>
        <authorList>
            <person name="Kawai M."/>
            <person name="Futagami T."/>
            <person name="Toyoda A."/>
            <person name="Takaki Y."/>
            <person name="Nishi S."/>
            <person name="Hori S."/>
            <person name="Arai W."/>
            <person name="Tsubouchi T."/>
            <person name="Morono Y."/>
            <person name="Uchiyama I."/>
            <person name="Ito T."/>
            <person name="Fujiyama A."/>
            <person name="Inagaki F."/>
            <person name="Takami H."/>
        </authorList>
    </citation>
    <scope>NUCLEOTIDE SEQUENCE</scope>
    <source>
        <strain evidence="2">Expedition CK06-06</strain>
    </source>
</reference>
<dbReference type="EMBL" id="BART01006811">
    <property type="protein sequence ID" value="GAG70149.1"/>
    <property type="molecule type" value="Genomic_DNA"/>
</dbReference>
<organism evidence="2">
    <name type="scientific">marine sediment metagenome</name>
    <dbReference type="NCBI Taxonomy" id="412755"/>
    <lineage>
        <taxon>unclassified sequences</taxon>
        <taxon>metagenomes</taxon>
        <taxon>ecological metagenomes</taxon>
    </lineage>
</organism>
<dbReference type="AlphaFoldDB" id="X0ZL54"/>
<dbReference type="PANTHER" id="PTHR42870">
    <property type="entry name" value="ACETYL-COA C-ACETYLTRANSFERASE"/>
    <property type="match status" value="1"/>
</dbReference>
<accession>X0ZL54</accession>
<dbReference type="PANTHER" id="PTHR42870:SF1">
    <property type="entry name" value="NON-SPECIFIC LIPID-TRANSFER PROTEIN-LIKE 2"/>
    <property type="match status" value="1"/>
</dbReference>
<proteinExistence type="predicted"/>
<dbReference type="InterPro" id="IPR020616">
    <property type="entry name" value="Thiolase_N"/>
</dbReference>